<dbReference type="GO" id="GO:0016646">
    <property type="term" value="F:oxidoreductase activity, acting on the CH-NH group of donors, NAD or NADP as acceptor"/>
    <property type="evidence" value="ECO:0007669"/>
    <property type="project" value="UniProtKB-ARBA"/>
</dbReference>
<evidence type="ECO:0000313" key="6">
    <source>
        <dbReference type="Proteomes" id="UP000003597"/>
    </source>
</evidence>
<sequence>MKKKLDTTKFYPAYPVFLLTYLNELGEAQMSTGSSSYTLGDTLVIGISAESNASNYLKPGEKFAVNFPTTKQFDLIEQGGFSSGKRIDKVKEYQIELTKSESGALYIDSCPIIFECTVGQTIRDADYHTVFAKIDTRLMEETLIDTAGNFVHDELDLVLFSGDAYERKFRKLDIKIEKVGGHL</sequence>
<evidence type="ECO:0000259" key="4">
    <source>
        <dbReference type="Pfam" id="PF01613"/>
    </source>
</evidence>
<comment type="caution">
    <text evidence="5">The sequence shown here is derived from an EMBL/GenBank/DDBJ whole genome shotgun (WGS) entry which is preliminary data.</text>
</comment>
<comment type="similarity">
    <text evidence="3">Belongs to the flavoredoxin family.</text>
</comment>
<evidence type="ECO:0000256" key="3">
    <source>
        <dbReference type="ARBA" id="ARBA00038054"/>
    </source>
</evidence>
<protein>
    <recommendedName>
        <fullName evidence="4">Flavin reductase like domain-containing protein</fullName>
    </recommendedName>
</protein>
<accession>A0AB72Z7Y1</accession>
<dbReference type="Pfam" id="PF01613">
    <property type="entry name" value="Flavin_Reduct"/>
    <property type="match status" value="1"/>
</dbReference>
<keyword evidence="6" id="KW-1185">Reference proteome</keyword>
<keyword evidence="2" id="KW-0285">Flavoprotein</keyword>
<comment type="cofactor">
    <cofactor evidence="1">
        <name>FMN</name>
        <dbReference type="ChEBI" id="CHEBI:58210"/>
    </cofactor>
</comment>
<evidence type="ECO:0000313" key="5">
    <source>
        <dbReference type="EMBL" id="EHN60979.1"/>
    </source>
</evidence>
<dbReference type="EMBL" id="AGCN01000032">
    <property type="protein sequence ID" value="EHN60979.1"/>
    <property type="molecule type" value="Genomic_DNA"/>
</dbReference>
<dbReference type="RefSeq" id="WP_003761597.1">
    <property type="nucleotide sequence ID" value="NZ_JH556647.1"/>
</dbReference>
<evidence type="ECO:0000256" key="2">
    <source>
        <dbReference type="ARBA" id="ARBA00022630"/>
    </source>
</evidence>
<organism evidence="5 6">
    <name type="scientific">Listeria innocua ATCC 33091</name>
    <dbReference type="NCBI Taxonomy" id="1002366"/>
    <lineage>
        <taxon>Bacteria</taxon>
        <taxon>Bacillati</taxon>
        <taxon>Bacillota</taxon>
        <taxon>Bacilli</taxon>
        <taxon>Bacillales</taxon>
        <taxon>Listeriaceae</taxon>
        <taxon>Listeria</taxon>
    </lineage>
</organism>
<dbReference type="GO" id="GO:0010181">
    <property type="term" value="F:FMN binding"/>
    <property type="evidence" value="ECO:0007669"/>
    <property type="project" value="InterPro"/>
</dbReference>
<dbReference type="AlphaFoldDB" id="A0AB72Z7Y1"/>
<dbReference type="Proteomes" id="UP000003597">
    <property type="component" value="Unassembled WGS sequence"/>
</dbReference>
<gene>
    <name evidence="5" type="ORF">HMPREF0557_01719</name>
</gene>
<dbReference type="InterPro" id="IPR052174">
    <property type="entry name" value="Flavoredoxin"/>
</dbReference>
<dbReference type="PANTHER" id="PTHR43567">
    <property type="entry name" value="FLAVOREDOXIN-RELATED-RELATED"/>
    <property type="match status" value="1"/>
</dbReference>
<dbReference type="SUPFAM" id="SSF50475">
    <property type="entry name" value="FMN-binding split barrel"/>
    <property type="match status" value="1"/>
</dbReference>
<feature type="domain" description="Flavin reductase like" evidence="4">
    <location>
        <begin position="35"/>
        <end position="135"/>
    </location>
</feature>
<proteinExistence type="inferred from homology"/>
<dbReference type="GeneID" id="93234490"/>
<name>A0AB72Z7Y1_LISIO</name>
<dbReference type="Gene3D" id="2.30.110.10">
    <property type="entry name" value="Electron Transport, Fmn-binding Protein, Chain A"/>
    <property type="match status" value="1"/>
</dbReference>
<dbReference type="InterPro" id="IPR002563">
    <property type="entry name" value="Flavin_Rdtase-like_dom"/>
</dbReference>
<evidence type="ECO:0000256" key="1">
    <source>
        <dbReference type="ARBA" id="ARBA00001917"/>
    </source>
</evidence>
<dbReference type="PANTHER" id="PTHR43567:SF1">
    <property type="entry name" value="FLAVOREDOXIN"/>
    <property type="match status" value="1"/>
</dbReference>
<reference evidence="5 6" key="1">
    <citation type="submission" date="2011-08" db="EMBL/GenBank/DDBJ databases">
        <authorList>
            <person name="Weinstock G."/>
            <person name="Sodergren E."/>
            <person name="Clifton S."/>
            <person name="Fulton L."/>
            <person name="Fulton B."/>
            <person name="Courtney L."/>
            <person name="Fronick C."/>
            <person name="Harrison M."/>
            <person name="Strong C."/>
            <person name="Farmer C."/>
            <person name="Delahaunty K."/>
            <person name="Markovic C."/>
            <person name="Hall O."/>
            <person name="Minx P."/>
            <person name="Tomlinson C."/>
            <person name="Mitreva M."/>
            <person name="Hou S."/>
            <person name="Chen J."/>
            <person name="Wollam A."/>
            <person name="Pepin K.H."/>
            <person name="Johnson M."/>
            <person name="Bhonagiri V."/>
            <person name="Zhang X."/>
            <person name="Suruliraj S."/>
            <person name="Warren W."/>
            <person name="Chinwalla A."/>
            <person name="Mardis E.R."/>
            <person name="Wilson R.K."/>
        </authorList>
    </citation>
    <scope>NUCLEOTIDE SEQUENCE [LARGE SCALE GENOMIC DNA]</scope>
    <source>
        <strain evidence="5 6">ATCC 33091</strain>
    </source>
</reference>
<dbReference type="InterPro" id="IPR012349">
    <property type="entry name" value="Split_barrel_FMN-bd"/>
</dbReference>